<name>A0ABR4TW12_9PROT</name>
<dbReference type="PANTHER" id="PTHR42852:SF13">
    <property type="entry name" value="PROTEIN DIPZ"/>
    <property type="match status" value="1"/>
</dbReference>
<comment type="caution">
    <text evidence="3">The sequence shown here is derived from an EMBL/GenBank/DDBJ whole genome shotgun (WGS) entry which is preliminary data.</text>
</comment>
<dbReference type="PANTHER" id="PTHR42852">
    <property type="entry name" value="THIOL:DISULFIDE INTERCHANGE PROTEIN DSBE"/>
    <property type="match status" value="1"/>
</dbReference>
<evidence type="ECO:0000313" key="3">
    <source>
        <dbReference type="EMBL" id="KEO59516.1"/>
    </source>
</evidence>
<reference evidence="3 4" key="1">
    <citation type="submission" date="2013-07" db="EMBL/GenBank/DDBJ databases">
        <title>Thalassospira permensis NBRC 106175 Genome Sequencing.</title>
        <authorList>
            <person name="Lai Q."/>
            <person name="Shao Z."/>
        </authorList>
    </citation>
    <scope>NUCLEOTIDE SEQUENCE [LARGE SCALE GENOMIC DNA]</scope>
    <source>
        <strain evidence="3 4">NBRC 106175</strain>
    </source>
</reference>
<accession>A0ABR4TW12</accession>
<feature type="signal peptide" evidence="1">
    <location>
        <begin position="1"/>
        <end position="29"/>
    </location>
</feature>
<dbReference type="CDD" id="cd02966">
    <property type="entry name" value="TlpA_like_family"/>
    <property type="match status" value="1"/>
</dbReference>
<gene>
    <name evidence="3" type="ORF">SMB34_00615</name>
</gene>
<feature type="domain" description="Thioredoxin" evidence="2">
    <location>
        <begin position="43"/>
        <end position="186"/>
    </location>
</feature>
<dbReference type="EMBL" id="AUNC01000001">
    <property type="protein sequence ID" value="KEO59516.1"/>
    <property type="molecule type" value="Genomic_DNA"/>
</dbReference>
<dbReference type="InterPro" id="IPR013766">
    <property type="entry name" value="Thioredoxin_domain"/>
</dbReference>
<keyword evidence="1" id="KW-0732">Signal</keyword>
<dbReference type="SUPFAM" id="SSF52833">
    <property type="entry name" value="Thioredoxin-like"/>
    <property type="match status" value="1"/>
</dbReference>
<dbReference type="InterPro" id="IPR013740">
    <property type="entry name" value="Redoxin"/>
</dbReference>
<dbReference type="Proteomes" id="UP000027463">
    <property type="component" value="Unassembled WGS sequence"/>
</dbReference>
<organism evidence="3 4">
    <name type="scientific">Thalassospira permensis NBRC 106175</name>
    <dbReference type="NCBI Taxonomy" id="1353532"/>
    <lineage>
        <taxon>Bacteria</taxon>
        <taxon>Pseudomonadati</taxon>
        <taxon>Pseudomonadota</taxon>
        <taxon>Alphaproteobacteria</taxon>
        <taxon>Rhodospirillales</taxon>
        <taxon>Thalassospiraceae</taxon>
        <taxon>Thalassospira</taxon>
    </lineage>
</organism>
<proteinExistence type="predicted"/>
<evidence type="ECO:0000256" key="1">
    <source>
        <dbReference type="SAM" id="SignalP"/>
    </source>
</evidence>
<dbReference type="Pfam" id="PF08534">
    <property type="entry name" value="Redoxin"/>
    <property type="match status" value="1"/>
</dbReference>
<dbReference type="Gene3D" id="3.40.30.10">
    <property type="entry name" value="Glutaredoxin"/>
    <property type="match status" value="1"/>
</dbReference>
<sequence length="189" mass="20282">MSIVKALLRYVKLGVIVAISAIYASPAFADTQLPQELSKMDTAPEGSSLPEKAVFIEADGSESDLKNLKGKVILVNLWATWCAPCIEEMPDLDRLAAKMDGKPFRVLALSQDRGGAEIVQEFFDENGIGHLDVLLDPRGATARAFGARGLPTSFVIDANGQVIGKLEGTAKWDADGVIDYFNNLIDAAS</sequence>
<evidence type="ECO:0000313" key="4">
    <source>
        <dbReference type="Proteomes" id="UP000027463"/>
    </source>
</evidence>
<protein>
    <submittedName>
        <fullName evidence="3">Thiol:disulfide interchange protein</fullName>
    </submittedName>
</protein>
<evidence type="ECO:0000259" key="2">
    <source>
        <dbReference type="PROSITE" id="PS51352"/>
    </source>
</evidence>
<keyword evidence="4" id="KW-1185">Reference proteome</keyword>
<dbReference type="InterPro" id="IPR050553">
    <property type="entry name" value="Thioredoxin_ResA/DsbE_sf"/>
</dbReference>
<dbReference type="InterPro" id="IPR036249">
    <property type="entry name" value="Thioredoxin-like_sf"/>
</dbReference>
<feature type="chain" id="PRO_5046107085" evidence="1">
    <location>
        <begin position="30"/>
        <end position="189"/>
    </location>
</feature>
<dbReference type="PROSITE" id="PS51352">
    <property type="entry name" value="THIOREDOXIN_2"/>
    <property type="match status" value="1"/>
</dbReference>